<protein>
    <recommendedName>
        <fullName evidence="4">Capsule assembly Wzi family protein</fullName>
    </recommendedName>
</protein>
<dbReference type="EMBL" id="WVHT01000005">
    <property type="protein sequence ID" value="MXV51717.1"/>
    <property type="molecule type" value="Genomic_DNA"/>
</dbReference>
<keyword evidence="3" id="KW-1185">Reference proteome</keyword>
<dbReference type="Proteomes" id="UP000466586">
    <property type="component" value="Unassembled WGS sequence"/>
</dbReference>
<accession>A0A7K1YAV0</accession>
<evidence type="ECO:0000313" key="3">
    <source>
        <dbReference type="Proteomes" id="UP000466586"/>
    </source>
</evidence>
<dbReference type="RefSeq" id="WP_160844899.1">
    <property type="nucleotide sequence ID" value="NZ_WVHT01000005.1"/>
</dbReference>
<keyword evidence="1" id="KW-0732">Signal</keyword>
<feature type="signal peptide" evidence="1">
    <location>
        <begin position="1"/>
        <end position="21"/>
    </location>
</feature>
<evidence type="ECO:0000313" key="2">
    <source>
        <dbReference type="EMBL" id="MXV51717.1"/>
    </source>
</evidence>
<comment type="caution">
    <text evidence="2">The sequence shown here is derived from an EMBL/GenBank/DDBJ whole genome shotgun (WGS) entry which is preliminary data.</text>
</comment>
<feature type="chain" id="PRO_5029479359" description="Capsule assembly Wzi family protein" evidence="1">
    <location>
        <begin position="22"/>
        <end position="569"/>
    </location>
</feature>
<proteinExistence type="predicted"/>
<dbReference type="InterPro" id="IPR038636">
    <property type="entry name" value="Wzi_sf"/>
</dbReference>
<reference evidence="2 3" key="1">
    <citation type="submission" date="2019-11" db="EMBL/GenBank/DDBJ databases">
        <title>Pedobacter sp. HMF7647 Genome sequencing and assembly.</title>
        <authorList>
            <person name="Kang H."/>
            <person name="Kim H."/>
            <person name="Joh K."/>
        </authorList>
    </citation>
    <scope>NUCLEOTIDE SEQUENCE [LARGE SCALE GENOMIC DNA]</scope>
    <source>
        <strain evidence="2 3">HMF7647</strain>
    </source>
</reference>
<dbReference type="Gene3D" id="2.40.160.130">
    <property type="entry name" value="Capsule assembly protein Wzi"/>
    <property type="match status" value="1"/>
</dbReference>
<organism evidence="2 3">
    <name type="scientific">Hufsiella arboris</name>
    <dbReference type="NCBI Taxonomy" id="2695275"/>
    <lineage>
        <taxon>Bacteria</taxon>
        <taxon>Pseudomonadati</taxon>
        <taxon>Bacteroidota</taxon>
        <taxon>Sphingobacteriia</taxon>
        <taxon>Sphingobacteriales</taxon>
        <taxon>Sphingobacteriaceae</taxon>
        <taxon>Hufsiella</taxon>
    </lineage>
</organism>
<dbReference type="InterPro" id="IPR026950">
    <property type="entry name" value="Caps_assemb_Wzi"/>
</dbReference>
<name>A0A7K1YAV0_9SPHI</name>
<dbReference type="PROSITE" id="PS51257">
    <property type="entry name" value="PROKAR_LIPOPROTEIN"/>
    <property type="match status" value="1"/>
</dbReference>
<evidence type="ECO:0000256" key="1">
    <source>
        <dbReference type="SAM" id="SignalP"/>
    </source>
</evidence>
<dbReference type="AlphaFoldDB" id="A0A7K1YAV0"/>
<sequence length="569" mass="65983">MRNLRYPICLLFFFASCRLFAQSLPVGTPLLEDYLRRQQLLNEVDSSLSFSVRPLFQSDIKGLNDVYQDSILKDNTFLKFNGSASFDSGRGVIKLLPLNWQQQYNSNYPYGWNDGSMIPAAGYQTVVSGGFFAKYGPLSVQLRPEFVWAQNQYFEGFPNEHYDEIWAAYYSTTLNVIDNPERFGTSSYSKANWGQSSVRLTFDPVSLGISNENLWWGPGVRNSLLMSNNAAGFKHITLNTSKPIRSYIGSFEGQIVAGKLENSGMFPPEINRVFNGSVLYQPKRDEWRYFTGYVFTYQPKWVPGLTLGMTRAFQMYHSDVHGFGDYFPLFQAFQKIDTDEYNKERDQLTSLFFRWLWTDAKAEIYAEYGRNDHAEDFRDFILEPDHTRAYLLGFRKAIPLNKHKDEYILTSVELTQMDQSANRTIRDGGAWYVHSQIRQGYTNQGQVLGAGIGPGGNLQSVDVSWFSGLKHLGVQFERYLHNNDFYYYAYSTYSPYSKTNDPRRHWVDLNYSVYGEWNFKNLLLNAKLTAVHSLNYEWFLYDRPEEYSFFKSGWDSHNFAAQLGVSYRF</sequence>
<dbReference type="Pfam" id="PF14052">
    <property type="entry name" value="Caps_assemb_Wzi"/>
    <property type="match status" value="1"/>
</dbReference>
<gene>
    <name evidence="2" type="ORF">GS399_12100</name>
</gene>
<evidence type="ECO:0008006" key="4">
    <source>
        <dbReference type="Google" id="ProtNLM"/>
    </source>
</evidence>